<evidence type="ECO:0000313" key="1">
    <source>
        <dbReference type="EMBL" id="GEJ58495.1"/>
    </source>
</evidence>
<keyword evidence="2" id="KW-1185">Reference proteome</keyword>
<comment type="caution">
    <text evidence="1">The sequence shown here is derived from an EMBL/GenBank/DDBJ whole genome shotgun (WGS) entry which is preliminary data.</text>
</comment>
<dbReference type="RefSeq" id="WP_176067114.1">
    <property type="nucleotide sequence ID" value="NZ_BJTG01000008.1"/>
</dbReference>
<reference evidence="2" key="1">
    <citation type="journal article" date="2020" name="Appl. Environ. Microbiol.">
        <title>Diazotrophic Anaeromyxobacter Isolates from Soils.</title>
        <authorList>
            <person name="Masuda Y."/>
            <person name="Yamanaka H."/>
            <person name="Xu Z.X."/>
            <person name="Shiratori Y."/>
            <person name="Aono T."/>
            <person name="Amachi S."/>
            <person name="Senoo K."/>
            <person name="Itoh H."/>
        </authorList>
    </citation>
    <scope>NUCLEOTIDE SEQUENCE [LARGE SCALE GENOMIC DNA]</scope>
    <source>
        <strain evidence="2">R267</strain>
    </source>
</reference>
<dbReference type="AlphaFoldDB" id="A0A7I9VQ28"/>
<dbReference type="EMBL" id="BJTG01000008">
    <property type="protein sequence ID" value="GEJ58495.1"/>
    <property type="molecule type" value="Genomic_DNA"/>
</dbReference>
<protein>
    <submittedName>
        <fullName evidence="1">Uncharacterized protein</fullName>
    </submittedName>
</protein>
<accession>A0A7I9VQ28</accession>
<name>A0A7I9VQ28_9BACT</name>
<gene>
    <name evidence="1" type="ORF">AMYX_32360</name>
</gene>
<evidence type="ECO:0000313" key="2">
    <source>
        <dbReference type="Proteomes" id="UP000503640"/>
    </source>
</evidence>
<proteinExistence type="predicted"/>
<dbReference type="Proteomes" id="UP000503640">
    <property type="component" value="Unassembled WGS sequence"/>
</dbReference>
<organism evidence="1 2">
    <name type="scientific">Anaeromyxobacter diazotrophicus</name>
    <dbReference type="NCBI Taxonomy" id="2590199"/>
    <lineage>
        <taxon>Bacteria</taxon>
        <taxon>Pseudomonadati</taxon>
        <taxon>Myxococcota</taxon>
        <taxon>Myxococcia</taxon>
        <taxon>Myxococcales</taxon>
        <taxon>Cystobacterineae</taxon>
        <taxon>Anaeromyxobacteraceae</taxon>
        <taxon>Anaeromyxobacter</taxon>
    </lineage>
</organism>
<sequence>MFSQYGDVESLKRFCESRHEVFAALQEVPAERRVYTPADGPKELLLDGKVALERDLSSR</sequence>